<dbReference type="Pfam" id="PF07730">
    <property type="entry name" value="HisKA_3"/>
    <property type="match status" value="1"/>
</dbReference>
<dbReference type="CDD" id="cd16917">
    <property type="entry name" value="HATPase_UhpB-NarQ-NarX-like"/>
    <property type="match status" value="1"/>
</dbReference>
<evidence type="ECO:0000256" key="1">
    <source>
        <dbReference type="ARBA" id="ARBA00022679"/>
    </source>
</evidence>
<dbReference type="GO" id="GO:0016301">
    <property type="term" value="F:kinase activity"/>
    <property type="evidence" value="ECO:0007669"/>
    <property type="project" value="UniProtKB-KW"/>
</dbReference>
<dbReference type="Pfam" id="PF02518">
    <property type="entry name" value="HATPase_c"/>
    <property type="match status" value="1"/>
</dbReference>
<evidence type="ECO:0000313" key="7">
    <source>
        <dbReference type="Proteomes" id="UP001462640"/>
    </source>
</evidence>
<accession>A0ABV0GHA4</accession>
<keyword evidence="3" id="KW-0902">Two-component regulatory system</keyword>
<feature type="transmembrane region" description="Helical" evidence="4">
    <location>
        <begin position="136"/>
        <end position="154"/>
    </location>
</feature>
<keyword evidence="4" id="KW-1133">Transmembrane helix</keyword>
<evidence type="ECO:0000256" key="3">
    <source>
        <dbReference type="ARBA" id="ARBA00023012"/>
    </source>
</evidence>
<name>A0ABV0GHA4_9BURK</name>
<evidence type="ECO:0000256" key="4">
    <source>
        <dbReference type="SAM" id="Phobius"/>
    </source>
</evidence>
<dbReference type="PANTHER" id="PTHR24421">
    <property type="entry name" value="NITRATE/NITRITE SENSOR PROTEIN NARX-RELATED"/>
    <property type="match status" value="1"/>
</dbReference>
<dbReference type="InterPro" id="IPR011712">
    <property type="entry name" value="Sig_transdc_His_kin_sub3_dim/P"/>
</dbReference>
<feature type="transmembrane region" description="Helical" evidence="4">
    <location>
        <begin position="12"/>
        <end position="33"/>
    </location>
</feature>
<dbReference type="SUPFAM" id="SSF55874">
    <property type="entry name" value="ATPase domain of HSP90 chaperone/DNA topoisomerase II/histidine kinase"/>
    <property type="match status" value="1"/>
</dbReference>
<evidence type="ECO:0000313" key="6">
    <source>
        <dbReference type="EMBL" id="MEO3714486.1"/>
    </source>
</evidence>
<feature type="transmembrane region" description="Helical" evidence="4">
    <location>
        <begin position="106"/>
        <end position="129"/>
    </location>
</feature>
<feature type="domain" description="Histidine kinase/HSP90-like ATPase" evidence="5">
    <location>
        <begin position="328"/>
        <end position="421"/>
    </location>
</feature>
<proteinExistence type="predicted"/>
<comment type="caution">
    <text evidence="6">The sequence shown here is derived from an EMBL/GenBank/DDBJ whole genome shotgun (WGS) entry which is preliminary data.</text>
</comment>
<dbReference type="EMBL" id="JBDPZC010000008">
    <property type="protein sequence ID" value="MEO3714486.1"/>
    <property type="molecule type" value="Genomic_DNA"/>
</dbReference>
<evidence type="ECO:0000256" key="2">
    <source>
        <dbReference type="ARBA" id="ARBA00022777"/>
    </source>
</evidence>
<keyword evidence="2 6" id="KW-0418">Kinase</keyword>
<dbReference type="PANTHER" id="PTHR24421:SF59">
    <property type="entry name" value="OXYGEN SENSOR HISTIDINE KINASE NREB"/>
    <property type="match status" value="1"/>
</dbReference>
<organism evidence="6 7">
    <name type="scientific">Roseateles flavus</name>
    <dbReference type="NCBI Taxonomy" id="3149041"/>
    <lineage>
        <taxon>Bacteria</taxon>
        <taxon>Pseudomonadati</taxon>
        <taxon>Pseudomonadota</taxon>
        <taxon>Betaproteobacteria</taxon>
        <taxon>Burkholderiales</taxon>
        <taxon>Sphaerotilaceae</taxon>
        <taxon>Roseateles</taxon>
    </lineage>
</organism>
<protein>
    <submittedName>
        <fullName evidence="6">Histidine kinase</fullName>
    </submittedName>
</protein>
<keyword evidence="4" id="KW-0812">Transmembrane</keyword>
<dbReference type="Proteomes" id="UP001462640">
    <property type="component" value="Unassembled WGS sequence"/>
</dbReference>
<dbReference type="Gene3D" id="1.20.5.1930">
    <property type="match status" value="1"/>
</dbReference>
<feature type="transmembrane region" description="Helical" evidence="4">
    <location>
        <begin position="69"/>
        <end position="86"/>
    </location>
</feature>
<feature type="transmembrane region" description="Helical" evidence="4">
    <location>
        <begin position="174"/>
        <end position="196"/>
    </location>
</feature>
<keyword evidence="4" id="KW-0472">Membrane</keyword>
<sequence>MPHALTLNFDRFLARIARPSVVLRIATLAYFLMEFGSLVTALRGGNSEPYDGLLAQLYRRGLGNPQDPVLVVACFLLFCAFIYLFWQAAQESSLDRPRPRALQRIIALDVLAWCITPALPFLVTVLASVRLRLRAAFVFAVSQVVIRLLLYALLPSETEWQEQQQPNASMWALLMAQLGAFVGLYAMAFGIGRLLANEVDKRRWLQVMLAEKTSGEALQAEQLRYAERMMMARELHDVMGHHLTALNLQLQLSEALLKRNDPDGASQAVARAREGAAHLLADVRAAVSAERASNRIDLREALQALAQGIASTDISLELDEIAQDLSPRTAHALLRCVQEAVTNSVRHGRAQHIGIRLSRVGEGEGTEVCVTVEDDGPGAPKLREGNGLKGMQERMAELGGRFKILRNGPGFMIEWRVPRKS</sequence>
<dbReference type="InterPro" id="IPR003594">
    <property type="entry name" value="HATPase_dom"/>
</dbReference>
<dbReference type="RefSeq" id="WP_347611578.1">
    <property type="nucleotide sequence ID" value="NZ_JBDPZC010000008.1"/>
</dbReference>
<keyword evidence="7" id="KW-1185">Reference proteome</keyword>
<keyword evidence="1" id="KW-0808">Transferase</keyword>
<dbReference type="InterPro" id="IPR050482">
    <property type="entry name" value="Sensor_HK_TwoCompSys"/>
</dbReference>
<dbReference type="InterPro" id="IPR036890">
    <property type="entry name" value="HATPase_C_sf"/>
</dbReference>
<dbReference type="SMART" id="SM00387">
    <property type="entry name" value="HATPase_c"/>
    <property type="match status" value="1"/>
</dbReference>
<gene>
    <name evidence="6" type="ORF">ABDJ40_17095</name>
</gene>
<dbReference type="Gene3D" id="3.30.565.10">
    <property type="entry name" value="Histidine kinase-like ATPase, C-terminal domain"/>
    <property type="match status" value="1"/>
</dbReference>
<evidence type="ECO:0000259" key="5">
    <source>
        <dbReference type="SMART" id="SM00387"/>
    </source>
</evidence>
<reference evidence="6 7" key="1">
    <citation type="submission" date="2024-05" db="EMBL/GenBank/DDBJ databases">
        <title>Roseateles sp. 2.12 16S ribosomal RNA gene Genome sequencing and assembly.</title>
        <authorList>
            <person name="Woo H."/>
        </authorList>
    </citation>
    <scope>NUCLEOTIDE SEQUENCE [LARGE SCALE GENOMIC DNA]</scope>
    <source>
        <strain evidence="6 7">2.12</strain>
    </source>
</reference>